<evidence type="ECO:0000313" key="2">
    <source>
        <dbReference type="Proteomes" id="UP001203338"/>
    </source>
</evidence>
<accession>A0ABT0PLG2</accession>
<name>A0ABT0PLG2_9GAMM</name>
<proteinExistence type="predicted"/>
<dbReference type="RefSeq" id="WP_249701896.1">
    <property type="nucleotide sequence ID" value="NZ_JAMFLX010000057.1"/>
</dbReference>
<protein>
    <submittedName>
        <fullName evidence="1">Uncharacterized protein</fullName>
    </submittedName>
</protein>
<dbReference type="Pfam" id="PF20330">
    <property type="entry name" value="DUF6625"/>
    <property type="match status" value="1"/>
</dbReference>
<dbReference type="Proteomes" id="UP001203338">
    <property type="component" value="Unassembled WGS sequence"/>
</dbReference>
<gene>
    <name evidence="1" type="ORF">M3P05_20000</name>
</gene>
<reference evidence="1 2" key="1">
    <citation type="submission" date="2022-05" db="EMBL/GenBank/DDBJ databases">
        <authorList>
            <person name="Park J.-S."/>
        </authorList>
    </citation>
    <scope>NUCLEOTIDE SEQUENCE [LARGE SCALE GENOMIC DNA]</scope>
    <source>
        <strain evidence="1 2">2012CJ34-2</strain>
    </source>
</reference>
<keyword evidence="2" id="KW-1185">Reference proteome</keyword>
<organism evidence="1 2">
    <name type="scientific">Parendozoicomonas callyspongiae</name>
    <dbReference type="NCBI Taxonomy" id="2942213"/>
    <lineage>
        <taxon>Bacteria</taxon>
        <taxon>Pseudomonadati</taxon>
        <taxon>Pseudomonadota</taxon>
        <taxon>Gammaproteobacteria</taxon>
        <taxon>Oceanospirillales</taxon>
        <taxon>Endozoicomonadaceae</taxon>
        <taxon>Parendozoicomonas</taxon>
    </lineage>
</organism>
<dbReference type="InterPro" id="IPR046733">
    <property type="entry name" value="DUF6625"/>
</dbReference>
<evidence type="ECO:0000313" key="1">
    <source>
        <dbReference type="EMBL" id="MCL6272208.1"/>
    </source>
</evidence>
<sequence>MSTPSIVIITPYFGKWPEWFDLFLVSCRYNPTVNWHFFTDCPIPSDAPQNTTFTTINFDSYKDVVSRKLDISFNPQSPYKLCDLKPAYGYIHSDIIKDYDFWGFGDIDVIYGNIRREYTDKLLNKYDLLSTHWDRISGHLCILRNTPYINEAFKKIPEWKKLFSQNDHLGLDESKFSKVFLRHKKYPSWLRSIYRLKDRYQRRAFFKEQYSTPLTPKPWHNRNWEHPESWKWLDGKLTNALDGDREFLYLHFMNWKSSTWLHKSRGEKAAWEDLRKLNFVRKEDALKGFSISRKGFHSLKSSS</sequence>
<dbReference type="EMBL" id="JAMFLX010000057">
    <property type="protein sequence ID" value="MCL6272208.1"/>
    <property type="molecule type" value="Genomic_DNA"/>
</dbReference>
<comment type="caution">
    <text evidence="1">The sequence shown here is derived from an EMBL/GenBank/DDBJ whole genome shotgun (WGS) entry which is preliminary data.</text>
</comment>